<gene>
    <name evidence="1" type="ORF">JCM19294_1087</name>
</gene>
<protein>
    <submittedName>
        <fullName evidence="1">Mlr3260 protein</fullName>
    </submittedName>
</protein>
<dbReference type="Pfam" id="PF11294">
    <property type="entry name" value="DUF3095"/>
    <property type="match status" value="1"/>
</dbReference>
<proteinExistence type="predicted"/>
<evidence type="ECO:0000313" key="1">
    <source>
        <dbReference type="EMBL" id="GAK96778.1"/>
    </source>
</evidence>
<dbReference type="RefSeq" id="WP_042278266.1">
    <property type="nucleotide sequence ID" value="NZ_BBML01000003.1"/>
</dbReference>
<organism evidence="1 2">
    <name type="scientific">Nonlabens tegetincola</name>
    <dbReference type="NCBI Taxonomy" id="323273"/>
    <lineage>
        <taxon>Bacteria</taxon>
        <taxon>Pseudomonadati</taxon>
        <taxon>Bacteroidota</taxon>
        <taxon>Flavobacteriia</taxon>
        <taxon>Flavobacteriales</taxon>
        <taxon>Flavobacteriaceae</taxon>
        <taxon>Nonlabens</taxon>
    </lineage>
</organism>
<dbReference type="STRING" id="319236.BST91_03140"/>
<sequence>MLADESLFEIVPESWHIIVTDVQNSSAAVAAGKHQLVNLAATGCIVACLNISREREISIPFFFGGDGATIMVPEPLLDECLHALVLHQQNCKDNFDFFLRVDSRPLKELYNQGAVLKITKVRLNELHVSPIVLGDALQIAETSIKKDNREIQLSSFPFNLNLNGMECKWDKIEPPQTNNEILTLIINATKTEWQSDIYSNVLRLLDDIYGEYGMRHPIIPERLNMVDNLKQLKDEVLMKFSSMSWLEMTKSIMRILIGKFYLKNSKEGQRYLNELSLHTESLMIDGSINTVITGSSIQREKLLKKLEQLKESGQITFGYHVSNTSVLSCFVTALDDYHVHFVDGDQGGYTKAAQIFKSKKPN</sequence>
<evidence type="ECO:0000313" key="2">
    <source>
        <dbReference type="Proteomes" id="UP000029221"/>
    </source>
</evidence>
<dbReference type="eggNOG" id="ENOG502Z8NV">
    <property type="taxonomic scope" value="Bacteria"/>
</dbReference>
<dbReference type="InterPro" id="IPR021445">
    <property type="entry name" value="DUF3095"/>
</dbReference>
<name>A0A090Q4U7_9FLAO</name>
<dbReference type="AlphaFoldDB" id="A0A090Q4U7"/>
<dbReference type="Proteomes" id="UP000029221">
    <property type="component" value="Unassembled WGS sequence"/>
</dbReference>
<dbReference type="EMBL" id="BBML01000003">
    <property type="protein sequence ID" value="GAK96778.1"/>
    <property type="molecule type" value="Genomic_DNA"/>
</dbReference>
<accession>A0A090Q4U7</accession>
<reference evidence="1" key="1">
    <citation type="journal article" date="2014" name="Genome Announc.">
        <title>Draft Genome Sequences of Marine Flavobacterium Nonlabens Strains NR17, NR24, NR27, NR32, NR33, and Ara13.</title>
        <authorList>
            <person name="Nakanishi M."/>
            <person name="Meirelles P."/>
            <person name="Suzuki R."/>
            <person name="Takatani N."/>
            <person name="Mino S."/>
            <person name="Suda W."/>
            <person name="Oshima K."/>
            <person name="Hattori M."/>
            <person name="Ohkuma M."/>
            <person name="Hosokawa M."/>
            <person name="Miyashita K."/>
            <person name="Thompson F.L."/>
            <person name="Niwa A."/>
            <person name="Sawabe T."/>
            <person name="Sawabe T."/>
        </authorList>
    </citation>
    <scope>NUCLEOTIDE SEQUENCE [LARGE SCALE GENOMIC DNA]</scope>
    <source>
        <strain evidence="1">JCM 19294</strain>
    </source>
</reference>
<keyword evidence="2" id="KW-1185">Reference proteome</keyword>
<comment type="caution">
    <text evidence="1">The sequence shown here is derived from an EMBL/GenBank/DDBJ whole genome shotgun (WGS) entry which is preliminary data.</text>
</comment>